<evidence type="ECO:0000256" key="6">
    <source>
        <dbReference type="ARBA" id="ARBA00023136"/>
    </source>
</evidence>
<evidence type="ECO:0000256" key="3">
    <source>
        <dbReference type="ARBA" id="ARBA00021009"/>
    </source>
</evidence>
<evidence type="ECO:0000256" key="7">
    <source>
        <dbReference type="RuleBase" id="RU000471"/>
    </source>
</evidence>
<evidence type="ECO:0000313" key="10">
    <source>
        <dbReference type="EMBL" id="XDJ13611.1"/>
    </source>
</evidence>
<dbReference type="Pfam" id="PF00146">
    <property type="entry name" value="NADHdh"/>
    <property type="match status" value="1"/>
</dbReference>
<dbReference type="InterPro" id="IPR001694">
    <property type="entry name" value="NADH_UbQ_OxRdtase_su1/FPO"/>
</dbReference>
<dbReference type="PROSITE" id="PS00667">
    <property type="entry name" value="COMPLEX1_ND1_1"/>
    <property type="match status" value="1"/>
</dbReference>
<dbReference type="AlphaFoldDB" id="A0AB39CC72"/>
<proteinExistence type="inferred from homology"/>
<feature type="transmembrane region" description="Helical" evidence="9">
    <location>
        <begin position="137"/>
        <end position="158"/>
    </location>
</feature>
<protein>
    <recommendedName>
        <fullName evidence="3 8">NADH-ubiquinone oxidoreductase chain 1</fullName>
        <ecNumber evidence="8">7.1.1.2</ecNumber>
    </recommendedName>
</protein>
<name>A0AB39CC72_9BIVA</name>
<keyword evidence="4 7" id="KW-0812">Transmembrane</keyword>
<evidence type="ECO:0000256" key="4">
    <source>
        <dbReference type="ARBA" id="ARBA00022692"/>
    </source>
</evidence>
<comment type="catalytic activity">
    <reaction evidence="8">
        <text>a ubiquinone + NADH + 5 H(+)(in) = a ubiquinol + NAD(+) + 4 H(+)(out)</text>
        <dbReference type="Rhea" id="RHEA:29091"/>
        <dbReference type="Rhea" id="RHEA-COMP:9565"/>
        <dbReference type="Rhea" id="RHEA-COMP:9566"/>
        <dbReference type="ChEBI" id="CHEBI:15378"/>
        <dbReference type="ChEBI" id="CHEBI:16389"/>
        <dbReference type="ChEBI" id="CHEBI:17976"/>
        <dbReference type="ChEBI" id="CHEBI:57540"/>
        <dbReference type="ChEBI" id="CHEBI:57945"/>
        <dbReference type="EC" id="7.1.1.2"/>
    </reaction>
</comment>
<feature type="transmembrane region" description="Helical" evidence="9">
    <location>
        <begin position="70"/>
        <end position="90"/>
    </location>
</feature>
<feature type="transmembrane region" description="Helical" evidence="9">
    <location>
        <begin position="231"/>
        <end position="253"/>
    </location>
</feature>
<feature type="transmembrane region" description="Helical" evidence="9">
    <location>
        <begin position="292"/>
        <end position="310"/>
    </location>
</feature>
<evidence type="ECO:0000256" key="8">
    <source>
        <dbReference type="RuleBase" id="RU000473"/>
    </source>
</evidence>
<dbReference type="PROSITE" id="PS00668">
    <property type="entry name" value="COMPLEX1_ND1_2"/>
    <property type="match status" value="1"/>
</dbReference>
<feature type="transmembrane region" description="Helical" evidence="9">
    <location>
        <begin position="259"/>
        <end position="280"/>
    </location>
</feature>
<reference evidence="10" key="1">
    <citation type="submission" date="2024-01" db="EMBL/GenBank/DDBJ databases">
        <authorList>
            <person name="Shin J.-S."/>
            <person name="Song C.-U."/>
            <person name="Choi H."/>
            <person name="Kwon K.-K."/>
            <person name="Eyun S.-i."/>
            <person name="Choi K.-S."/>
        </authorList>
    </citation>
    <scope>NUCLEOTIDE SEQUENCE</scope>
</reference>
<dbReference type="GO" id="GO:0005743">
    <property type="term" value="C:mitochondrial inner membrane"/>
    <property type="evidence" value="ECO:0007669"/>
    <property type="project" value="UniProtKB-SubCell"/>
</dbReference>
<comment type="subcellular location">
    <subcellularLocation>
        <location evidence="1">Membrane</location>
        <topology evidence="1">Multi-pass membrane protein</topology>
    </subcellularLocation>
    <subcellularLocation>
        <location evidence="7">Mitochondrion inner membrane</location>
        <topology evidence="7">Multi-pass membrane protein</topology>
    </subcellularLocation>
</comment>
<feature type="transmembrane region" description="Helical" evidence="9">
    <location>
        <begin position="102"/>
        <end position="125"/>
    </location>
</feature>
<keyword evidence="8 10" id="KW-0496">Mitochondrion</keyword>
<dbReference type="EC" id="7.1.1.2" evidence="8"/>
<dbReference type="InterPro" id="IPR018086">
    <property type="entry name" value="NADH_UbQ_OxRdtase_su1_CS"/>
</dbReference>
<dbReference type="PANTHER" id="PTHR11432">
    <property type="entry name" value="NADH DEHYDROGENASE SUBUNIT 1"/>
    <property type="match status" value="1"/>
</dbReference>
<keyword evidence="7" id="KW-0520">NAD</keyword>
<keyword evidence="5 9" id="KW-1133">Transmembrane helix</keyword>
<feature type="transmembrane region" description="Helical" evidence="9">
    <location>
        <begin position="170"/>
        <end position="190"/>
    </location>
</feature>
<evidence type="ECO:0000256" key="2">
    <source>
        <dbReference type="ARBA" id="ARBA00010535"/>
    </source>
</evidence>
<feature type="transmembrane region" description="Helical" evidence="9">
    <location>
        <begin position="6"/>
        <end position="25"/>
    </location>
</feature>
<comment type="similarity">
    <text evidence="2 7">Belongs to the complex I subunit 1 family.</text>
</comment>
<organism evidence="10">
    <name type="scientific">Thyasira tokunagai</name>
    <dbReference type="NCBI Taxonomy" id="3055801"/>
    <lineage>
        <taxon>Eukaryota</taxon>
        <taxon>Metazoa</taxon>
        <taxon>Spiralia</taxon>
        <taxon>Lophotrochozoa</taxon>
        <taxon>Mollusca</taxon>
        <taxon>Bivalvia</taxon>
        <taxon>Autobranchia</taxon>
        <taxon>Heteroconchia</taxon>
        <taxon>Euheterodonta</taxon>
        <taxon>Imparidentia</taxon>
        <taxon>Lucinida</taxon>
        <taxon>Thyasiroidea</taxon>
        <taxon>Thyasiridae</taxon>
        <taxon>Thyasira</taxon>
    </lineage>
</organism>
<evidence type="ECO:0000256" key="5">
    <source>
        <dbReference type="ARBA" id="ARBA00022989"/>
    </source>
</evidence>
<keyword evidence="6 9" id="KW-0472">Membrane</keyword>
<accession>A0AB39CC72</accession>
<dbReference type="GO" id="GO:0009060">
    <property type="term" value="P:aerobic respiration"/>
    <property type="evidence" value="ECO:0007669"/>
    <property type="project" value="TreeGrafter"/>
</dbReference>
<keyword evidence="8" id="KW-0830">Ubiquinone</keyword>
<dbReference type="GO" id="GO:0003954">
    <property type="term" value="F:NADH dehydrogenase activity"/>
    <property type="evidence" value="ECO:0007669"/>
    <property type="project" value="TreeGrafter"/>
</dbReference>
<evidence type="ECO:0000256" key="9">
    <source>
        <dbReference type="SAM" id="Phobius"/>
    </source>
</evidence>
<dbReference type="PANTHER" id="PTHR11432:SF3">
    <property type="entry name" value="NADH-UBIQUINONE OXIDOREDUCTASE CHAIN 1"/>
    <property type="match status" value="1"/>
</dbReference>
<evidence type="ECO:0000256" key="1">
    <source>
        <dbReference type="ARBA" id="ARBA00004141"/>
    </source>
</evidence>
<geneLocation type="mitochondrion" evidence="10"/>
<sequence length="311" mass="35218">MWVDIISFLLCLVFVLAGVAFYTLFERKGLSYSQRRKGPNKVSLKGLPQPLADAIKLFVKEYFIPMKAGAMEFIMGPFFMLFLALMMWWPVPFSGNGSIMEFSIIFFMCVSSLGVYSIFLMGWASNSKYAVFGAMRAVAQVISYEVVIVLLVIGPILLVSSMNLFYLSKFGLWFGGVFFVYPFIWFFTCLAETNRSPFDFVEGESELVSGFNVEYGGVGFAMIFMAEYANIIFISLISALLFCGGSSFLLFNINSGIGAMKFIIFILAFMFLVVQARASYPRYRYDLLMNLTWKKFLPICLGISLIFFSFI</sequence>
<dbReference type="HAMAP" id="MF_01350">
    <property type="entry name" value="NDH1_NuoH"/>
    <property type="match status" value="1"/>
</dbReference>
<dbReference type="EMBL" id="PP187731">
    <property type="protein sequence ID" value="XDJ13611.1"/>
    <property type="molecule type" value="Genomic_DNA"/>
</dbReference>
<dbReference type="GO" id="GO:0008137">
    <property type="term" value="F:NADH dehydrogenase (ubiquinone) activity"/>
    <property type="evidence" value="ECO:0007669"/>
    <property type="project" value="UniProtKB-EC"/>
</dbReference>
<gene>
    <name evidence="10" type="primary">ND1</name>
</gene>